<dbReference type="EMBL" id="KZ819636">
    <property type="protein sequence ID" value="PWN90389.1"/>
    <property type="molecule type" value="Genomic_DNA"/>
</dbReference>
<proteinExistence type="predicted"/>
<dbReference type="GO" id="GO:0000981">
    <property type="term" value="F:DNA-binding transcription factor activity, RNA polymerase II-specific"/>
    <property type="evidence" value="ECO:0007669"/>
    <property type="project" value="TreeGrafter"/>
</dbReference>
<dbReference type="Gene3D" id="1.10.10.60">
    <property type="entry name" value="Homeodomain-like"/>
    <property type="match status" value="2"/>
</dbReference>
<evidence type="ECO:0000313" key="4">
    <source>
        <dbReference type="Proteomes" id="UP000245768"/>
    </source>
</evidence>
<dbReference type="PANTHER" id="PTHR45614:SF25">
    <property type="entry name" value="MYB PROTEIN"/>
    <property type="match status" value="1"/>
</dbReference>
<evidence type="ECO:0000313" key="3">
    <source>
        <dbReference type="EMBL" id="PWN90389.1"/>
    </source>
</evidence>
<dbReference type="STRING" id="215250.A0A316YMA7"/>
<evidence type="ECO:0000256" key="1">
    <source>
        <dbReference type="SAM" id="MobiDB-lite"/>
    </source>
</evidence>
<dbReference type="Proteomes" id="UP000245768">
    <property type="component" value="Unassembled WGS sequence"/>
</dbReference>
<sequence>MASQPSSAMPGVSEGPREETASFLGAWFDGIAAPGSQRTGSAVETETDGGDSSKGDGKGAPEAGRSVQQEVRGIGRKETEEEEVARLLTYHGEIRRAEAKNANIQSTLRQATLAAGEACTEVEELLKCLEAARSFLKGDSEPNVFEFARTKVKLPLFADIYNRIPLLAYQDQEIEELRALTSTTPGWGNDEVSQLREAVKKECGRVAARRLAASGRCSDPLSALSTLDEEDLLIVSYPRRLDADELEDEEIDWDFVARELQYRFNAEQCRTRWLQYDAPNATNGRDWTDEELKRLLEAVKMLGDADWEAVAEKLSAKGEQWKRSAMACFCAYQSHDDNPANRDQAPVEWSTAEDVKLLLLDRIWDRRGEIVAEKLGTSRSQVQVNSHIRVYDRIRAREDDATVSELEEAASDPAAKKRMRRAARSGKRESLQVTKKAKTQETGRNSRWSAADEEMIVTILERTGRIKEVAKHFSGRSRTSCAMKWHSLKTKAVENEREINPPKTMAVKPLRKELRARILSLIDAMSHDVSADPEGEEREGEDQEGLRDDENVEEQVQD</sequence>
<dbReference type="GeneID" id="37043600"/>
<dbReference type="OrthoDB" id="2143914at2759"/>
<dbReference type="Pfam" id="PF00249">
    <property type="entry name" value="Myb_DNA-binding"/>
    <property type="match status" value="1"/>
</dbReference>
<gene>
    <name evidence="3" type="ORF">FA10DRAFT_266873</name>
</gene>
<dbReference type="CDD" id="cd00167">
    <property type="entry name" value="SANT"/>
    <property type="match status" value="2"/>
</dbReference>
<protein>
    <recommendedName>
        <fullName evidence="2">Myb-like domain-containing protein</fullName>
    </recommendedName>
</protein>
<feature type="domain" description="Myb-like" evidence="2">
    <location>
        <begin position="287"/>
        <end position="336"/>
    </location>
</feature>
<dbReference type="InParanoid" id="A0A316YMA7"/>
<feature type="domain" description="Myb-like" evidence="2">
    <location>
        <begin position="228"/>
        <end position="277"/>
    </location>
</feature>
<dbReference type="GO" id="GO:0005634">
    <property type="term" value="C:nucleus"/>
    <property type="evidence" value="ECO:0007669"/>
    <property type="project" value="TreeGrafter"/>
</dbReference>
<feature type="region of interest" description="Disordered" evidence="1">
    <location>
        <begin position="1"/>
        <end position="78"/>
    </location>
</feature>
<feature type="region of interest" description="Disordered" evidence="1">
    <location>
        <begin position="525"/>
        <end position="558"/>
    </location>
</feature>
<feature type="region of interest" description="Disordered" evidence="1">
    <location>
        <begin position="422"/>
        <end position="449"/>
    </location>
</feature>
<evidence type="ECO:0000259" key="2">
    <source>
        <dbReference type="PROSITE" id="PS50090"/>
    </source>
</evidence>
<accession>A0A316YMA7</accession>
<dbReference type="SMART" id="SM00717">
    <property type="entry name" value="SANT"/>
    <property type="match status" value="4"/>
</dbReference>
<feature type="compositionally biased region" description="Acidic residues" evidence="1">
    <location>
        <begin position="531"/>
        <end position="543"/>
    </location>
</feature>
<dbReference type="PANTHER" id="PTHR45614">
    <property type="entry name" value="MYB PROTEIN-RELATED"/>
    <property type="match status" value="1"/>
</dbReference>
<keyword evidence="4" id="KW-1185">Reference proteome</keyword>
<dbReference type="AlphaFoldDB" id="A0A316YMA7"/>
<dbReference type="InterPro" id="IPR001005">
    <property type="entry name" value="SANT/Myb"/>
</dbReference>
<dbReference type="PROSITE" id="PS50090">
    <property type="entry name" value="MYB_LIKE"/>
    <property type="match status" value="3"/>
</dbReference>
<dbReference type="InterPro" id="IPR050560">
    <property type="entry name" value="MYB_TF"/>
</dbReference>
<name>A0A316YMA7_9BASI</name>
<reference evidence="3 4" key="1">
    <citation type="journal article" date="2018" name="Mol. Biol. Evol.">
        <title>Broad Genomic Sampling Reveals a Smut Pathogenic Ancestry of the Fungal Clade Ustilaginomycotina.</title>
        <authorList>
            <person name="Kijpornyongpan T."/>
            <person name="Mondo S.J."/>
            <person name="Barry K."/>
            <person name="Sandor L."/>
            <person name="Lee J."/>
            <person name="Lipzen A."/>
            <person name="Pangilinan J."/>
            <person name="LaButti K."/>
            <person name="Hainaut M."/>
            <person name="Henrissat B."/>
            <person name="Grigoriev I.V."/>
            <person name="Spatafora J.W."/>
            <person name="Aime M.C."/>
        </authorList>
    </citation>
    <scope>NUCLEOTIDE SEQUENCE [LARGE SCALE GENOMIC DNA]</scope>
    <source>
        <strain evidence="3 4">MCA 4198</strain>
    </source>
</reference>
<feature type="domain" description="Myb-like" evidence="2">
    <location>
        <begin position="440"/>
        <end position="489"/>
    </location>
</feature>
<dbReference type="RefSeq" id="XP_025377587.1">
    <property type="nucleotide sequence ID" value="XM_025521684.1"/>
</dbReference>
<dbReference type="GO" id="GO:0000978">
    <property type="term" value="F:RNA polymerase II cis-regulatory region sequence-specific DNA binding"/>
    <property type="evidence" value="ECO:0007669"/>
    <property type="project" value="TreeGrafter"/>
</dbReference>
<organism evidence="3 4">
    <name type="scientific">Acaromyces ingoldii</name>
    <dbReference type="NCBI Taxonomy" id="215250"/>
    <lineage>
        <taxon>Eukaryota</taxon>
        <taxon>Fungi</taxon>
        <taxon>Dikarya</taxon>
        <taxon>Basidiomycota</taxon>
        <taxon>Ustilaginomycotina</taxon>
        <taxon>Exobasidiomycetes</taxon>
        <taxon>Exobasidiales</taxon>
        <taxon>Cryptobasidiaceae</taxon>
        <taxon>Acaromyces</taxon>
    </lineage>
</organism>
<dbReference type="InterPro" id="IPR009057">
    <property type="entry name" value="Homeodomain-like_sf"/>
</dbReference>
<dbReference type="SUPFAM" id="SSF46689">
    <property type="entry name" value="Homeodomain-like"/>
    <property type="match status" value="1"/>
</dbReference>